<evidence type="ECO:0000313" key="3">
    <source>
        <dbReference type="Proteomes" id="UP000253868"/>
    </source>
</evidence>
<accession>A0A345HZW6</accession>
<dbReference type="OrthoDB" id="597632at2"/>
<feature type="region of interest" description="Disordered" evidence="1">
    <location>
        <begin position="124"/>
        <end position="157"/>
    </location>
</feature>
<evidence type="ECO:0008006" key="4">
    <source>
        <dbReference type="Google" id="ProtNLM"/>
    </source>
</evidence>
<name>A0A345HZW6_9ACTN</name>
<dbReference type="Proteomes" id="UP000253868">
    <property type="component" value="Chromosome"/>
</dbReference>
<dbReference type="PANTHER" id="PTHR39335:SF1">
    <property type="entry name" value="BLL4220 PROTEIN"/>
    <property type="match status" value="1"/>
</dbReference>
<sequence>MSSPAADHGKVSAKAVGAYGDVLVNHRDHTLYLFEADKRDKSNCTGSCEKTWRPLLVKNKPEAGTGGVRAKLLGTITRANGVKQVTYDGHPLYTYQGDHHPGEAHGQAKNEFGGKWYVVDAQGKAVTTPPPSPTHTPSHTAGPGMSAGVTPSPSASY</sequence>
<evidence type="ECO:0000256" key="1">
    <source>
        <dbReference type="SAM" id="MobiDB-lite"/>
    </source>
</evidence>
<dbReference type="InterPro" id="IPR005297">
    <property type="entry name" value="Lipoprotein_repeat"/>
</dbReference>
<keyword evidence="3" id="KW-1185">Reference proteome</keyword>
<gene>
    <name evidence="2" type="ORF">DVK44_00140</name>
</gene>
<dbReference type="AlphaFoldDB" id="A0A345HZW6"/>
<reference evidence="3" key="1">
    <citation type="submission" date="2018-07" db="EMBL/GenBank/DDBJ databases">
        <authorList>
            <person name="Zhao J."/>
        </authorList>
    </citation>
    <scope>NUCLEOTIDE SEQUENCE [LARGE SCALE GENOMIC DNA]</scope>
    <source>
        <strain evidence="3">GSSD-12</strain>
    </source>
</reference>
<dbReference type="GO" id="GO:0043448">
    <property type="term" value="P:alkane catabolic process"/>
    <property type="evidence" value="ECO:0007669"/>
    <property type="project" value="TreeGrafter"/>
</dbReference>
<organism evidence="2 3">
    <name type="scientific">Streptomyces paludis</name>
    <dbReference type="NCBI Taxonomy" id="2282738"/>
    <lineage>
        <taxon>Bacteria</taxon>
        <taxon>Bacillati</taxon>
        <taxon>Actinomycetota</taxon>
        <taxon>Actinomycetes</taxon>
        <taxon>Kitasatosporales</taxon>
        <taxon>Streptomycetaceae</taxon>
        <taxon>Streptomyces</taxon>
    </lineage>
</organism>
<dbReference type="KEGG" id="spad:DVK44_00140"/>
<dbReference type="EMBL" id="CP031194">
    <property type="protein sequence ID" value="AXG82240.1"/>
    <property type="molecule type" value="Genomic_DNA"/>
</dbReference>
<proteinExistence type="predicted"/>
<dbReference type="PANTHER" id="PTHR39335">
    <property type="entry name" value="BLL4220 PROTEIN"/>
    <property type="match status" value="1"/>
</dbReference>
<dbReference type="Pfam" id="PF03640">
    <property type="entry name" value="Lipoprotein_15"/>
    <property type="match status" value="2"/>
</dbReference>
<protein>
    <recommendedName>
        <fullName evidence="4">Lipoprotein</fullName>
    </recommendedName>
</protein>
<evidence type="ECO:0000313" key="2">
    <source>
        <dbReference type="EMBL" id="AXG82240.1"/>
    </source>
</evidence>